<keyword evidence="3" id="KW-1185">Reference proteome</keyword>
<protein>
    <submittedName>
        <fullName evidence="2">Uncharacterized protein</fullName>
    </submittedName>
</protein>
<dbReference type="EMBL" id="AP026933">
    <property type="protein sequence ID" value="BDT04024.1"/>
    <property type="molecule type" value="Genomic_DNA"/>
</dbReference>
<organism evidence="2 3">
    <name type="scientific">Spiroplasma ixodetis</name>
    <dbReference type="NCBI Taxonomy" id="2141"/>
    <lineage>
        <taxon>Bacteria</taxon>
        <taxon>Bacillati</taxon>
        <taxon>Mycoplasmatota</taxon>
        <taxon>Mollicutes</taxon>
        <taxon>Entomoplasmatales</taxon>
        <taxon>Spiroplasmataceae</taxon>
        <taxon>Spiroplasma</taxon>
    </lineage>
</organism>
<reference evidence="2 3" key="1">
    <citation type="journal article" date="2022" name="Front. Microbiol.">
        <title>Male-killing mechanisms vary between Spiroplasma species.</title>
        <authorList>
            <person name="Arai H."/>
            <person name="Inoue M."/>
            <person name="Kageyama D."/>
        </authorList>
    </citation>
    <scope>NUCLEOTIDE SEQUENCE [LARGE SCALE GENOMIC DNA]</scope>
    <source>
        <strain evidence="3">sHm</strain>
    </source>
</reference>
<name>A0ABM8BVX6_9MOLU</name>
<evidence type="ECO:0000313" key="2">
    <source>
        <dbReference type="EMBL" id="BDT04024.1"/>
    </source>
</evidence>
<proteinExistence type="predicted"/>
<feature type="region of interest" description="Disordered" evidence="1">
    <location>
        <begin position="348"/>
        <end position="369"/>
    </location>
</feature>
<dbReference type="RefSeq" id="WP_281747971.1">
    <property type="nucleotide sequence ID" value="NZ_AP026933.1"/>
</dbReference>
<sequence length="369" mass="43043">MDNFYAYIPLILKYIVILPYFLKDSKQVLKQYLIQQEFYKKNWNSIFKLSKLGISGYLIYIANDDLYFQVVDIQQRVYDITGKLIQCTIFYDSYQENAQTVRLFEVYTLNNEQVTINRAIYSISDNKKQFPLDFRTYSNNPNLAQEQILNINYIPIAIMRNKANELADCDKVMDKIKALDVIYEQIVLDTILNSPKFIFSQTYGNVQSALEEAVRTLVTKNYIFKSGGDNNEQNENINMTNSNFKGKNLTDIYDWNVNEIFKRCGIHIPSQKKSAQQSVPESTAVNISTINYIEQKLWQFNIDILKFIQILVRIDKDLLTSKTFNINDEQEINNLTVKLKLFNPENNQLIGENNGKQQQTTNEVSTETN</sequence>
<accession>A0ABM8BVX6</accession>
<evidence type="ECO:0000313" key="3">
    <source>
        <dbReference type="Proteomes" id="UP001163387"/>
    </source>
</evidence>
<gene>
    <name evidence="2" type="ORF">SHM_16700</name>
</gene>
<evidence type="ECO:0000256" key="1">
    <source>
        <dbReference type="SAM" id="MobiDB-lite"/>
    </source>
</evidence>
<dbReference type="Proteomes" id="UP001163387">
    <property type="component" value="Chromosome"/>
</dbReference>